<gene>
    <name evidence="3" type="ORF">G6O67_001903</name>
</gene>
<name>A0A8H4PTA6_9HYPO</name>
<dbReference type="InterPro" id="IPR046797">
    <property type="entry name" value="PDDEXK_12"/>
</dbReference>
<proteinExistence type="predicted"/>
<evidence type="ECO:0000259" key="2">
    <source>
        <dbReference type="Pfam" id="PF20516"/>
    </source>
</evidence>
<dbReference type="OrthoDB" id="4161186at2759"/>
<evidence type="ECO:0000313" key="4">
    <source>
        <dbReference type="Proteomes" id="UP000557566"/>
    </source>
</evidence>
<evidence type="ECO:0000256" key="1">
    <source>
        <dbReference type="SAM" id="MobiDB-lite"/>
    </source>
</evidence>
<feature type="compositionally biased region" description="Basic and acidic residues" evidence="1">
    <location>
        <begin position="1"/>
        <end position="18"/>
    </location>
</feature>
<accession>A0A8H4PTA6</accession>
<reference evidence="3 4" key="1">
    <citation type="journal article" date="2020" name="Genome Biol. Evol.">
        <title>A new high-quality draft genome assembly of the Chinese cordyceps Ophiocordyceps sinensis.</title>
        <authorList>
            <person name="Shu R."/>
            <person name="Zhang J."/>
            <person name="Meng Q."/>
            <person name="Zhang H."/>
            <person name="Zhou G."/>
            <person name="Li M."/>
            <person name="Wu P."/>
            <person name="Zhao Y."/>
            <person name="Chen C."/>
            <person name="Qin Q."/>
        </authorList>
    </citation>
    <scope>NUCLEOTIDE SEQUENCE [LARGE SCALE GENOMIC DNA]</scope>
    <source>
        <strain evidence="3 4">IOZ07</strain>
    </source>
</reference>
<organism evidence="3 4">
    <name type="scientific">Ophiocordyceps sinensis</name>
    <dbReference type="NCBI Taxonomy" id="72228"/>
    <lineage>
        <taxon>Eukaryota</taxon>
        <taxon>Fungi</taxon>
        <taxon>Dikarya</taxon>
        <taxon>Ascomycota</taxon>
        <taxon>Pezizomycotina</taxon>
        <taxon>Sordariomycetes</taxon>
        <taxon>Hypocreomycetidae</taxon>
        <taxon>Hypocreales</taxon>
        <taxon>Ophiocordycipitaceae</taxon>
        <taxon>Ophiocordyceps</taxon>
    </lineage>
</organism>
<feature type="region of interest" description="Disordered" evidence="1">
    <location>
        <begin position="400"/>
        <end position="424"/>
    </location>
</feature>
<dbReference type="AlphaFoldDB" id="A0A8H4PTA6"/>
<feature type="domain" description="PD-(D/E)XK nuclease-like" evidence="2">
    <location>
        <begin position="132"/>
        <end position="382"/>
    </location>
</feature>
<keyword evidence="4" id="KW-1185">Reference proteome</keyword>
<feature type="region of interest" description="Disordered" evidence="1">
    <location>
        <begin position="1"/>
        <end position="59"/>
    </location>
</feature>
<dbReference type="EMBL" id="JAAVMX010000003">
    <property type="protein sequence ID" value="KAF4509971.1"/>
    <property type="molecule type" value="Genomic_DNA"/>
</dbReference>
<feature type="compositionally biased region" description="Polar residues" evidence="1">
    <location>
        <begin position="400"/>
        <end position="409"/>
    </location>
</feature>
<comment type="caution">
    <text evidence="3">The sequence shown here is derived from an EMBL/GenBank/DDBJ whole genome shotgun (WGS) entry which is preliminary data.</text>
</comment>
<evidence type="ECO:0000313" key="3">
    <source>
        <dbReference type="EMBL" id="KAF4509971.1"/>
    </source>
</evidence>
<dbReference type="Pfam" id="PF20516">
    <property type="entry name" value="PDDEXK_12"/>
    <property type="match status" value="1"/>
</dbReference>
<sequence>MSGSDSVERSPSKRRCLDDDAIPTTRPMARRPIISADQSLDWSSRVSSPSKQSREAPSKRLYLLQSAHVMGYRSFAADGDKAPAALQAIVACIVEDARGTGILSPSDVDALKDKADTNPSVDWLLKKPQIVDTSGRRERLGKLPDMGTLANILEEAEDCERRTHAEASWNCAVHYPLLSVALRLAHVNNAPQLNRHIEIKAINVTTAKVVKPYVTSTAKASTDSRVDFCVCIMPVYDSPCDDVLYGIAKRSAHISVNHTDDCLPLINAPISLSIETNRPDGNSQAALEQIGSWMSCHWKRIRELTAPDLAAADELGFLPGIIVEGQNWIFVASTQGRVLDSGTRETIMWKRILIGSTDSIQGICQIITVIQRLATWSAESHWPWFQQTVLGDATFLSEPAETTGSSSMTGVGPRRDTTTPAKLSAGRKSLRHRPWLLNNTNQY</sequence>
<protein>
    <recommendedName>
        <fullName evidence="2">PD-(D/E)XK nuclease-like domain-containing protein</fullName>
    </recommendedName>
</protein>
<dbReference type="Proteomes" id="UP000557566">
    <property type="component" value="Unassembled WGS sequence"/>
</dbReference>